<comment type="caution">
    <text evidence="1">The sequence shown here is derived from an EMBL/GenBank/DDBJ whole genome shotgun (WGS) entry which is preliminary data.</text>
</comment>
<sequence>MPPVPAPNSGAATPGGKGLIVTHCGSEHGFVESAAEVFQAKKSSGDYHKEMNGDHYEKWFSQKLLPLLPPGVPWSSDMVKAELMKLVDTQAGTDTVWTASLRLLVTSPSLLNPIGVSISGTLTALTVVLAEHFEKRRATAYSIVFTFFLP</sequence>
<protein>
    <submittedName>
        <fullName evidence="1">Uncharacterized protein</fullName>
    </submittedName>
</protein>
<keyword evidence="2" id="KW-1185">Reference proteome</keyword>
<evidence type="ECO:0000313" key="2">
    <source>
        <dbReference type="Proteomes" id="UP000821845"/>
    </source>
</evidence>
<name>A0ACB7SE65_HYAAI</name>
<reference evidence="1" key="1">
    <citation type="submission" date="2020-05" db="EMBL/GenBank/DDBJ databases">
        <title>Large-scale comparative analyses of tick genomes elucidate their genetic diversity and vector capacities.</title>
        <authorList>
            <person name="Jia N."/>
            <person name="Wang J."/>
            <person name="Shi W."/>
            <person name="Du L."/>
            <person name="Sun Y."/>
            <person name="Zhan W."/>
            <person name="Jiang J."/>
            <person name="Wang Q."/>
            <person name="Zhang B."/>
            <person name="Ji P."/>
            <person name="Sakyi L.B."/>
            <person name="Cui X."/>
            <person name="Yuan T."/>
            <person name="Jiang B."/>
            <person name="Yang W."/>
            <person name="Lam T.T.-Y."/>
            <person name="Chang Q."/>
            <person name="Ding S."/>
            <person name="Wang X."/>
            <person name="Zhu J."/>
            <person name="Ruan X."/>
            <person name="Zhao L."/>
            <person name="Wei J."/>
            <person name="Que T."/>
            <person name="Du C."/>
            <person name="Cheng J."/>
            <person name="Dai P."/>
            <person name="Han X."/>
            <person name="Huang E."/>
            <person name="Gao Y."/>
            <person name="Liu J."/>
            <person name="Shao H."/>
            <person name="Ye R."/>
            <person name="Li L."/>
            <person name="Wei W."/>
            <person name="Wang X."/>
            <person name="Wang C."/>
            <person name="Yang T."/>
            <person name="Huo Q."/>
            <person name="Li W."/>
            <person name="Guo W."/>
            <person name="Chen H."/>
            <person name="Zhou L."/>
            <person name="Ni X."/>
            <person name="Tian J."/>
            <person name="Zhou Y."/>
            <person name="Sheng Y."/>
            <person name="Liu T."/>
            <person name="Pan Y."/>
            <person name="Xia L."/>
            <person name="Li J."/>
            <person name="Zhao F."/>
            <person name="Cao W."/>
        </authorList>
    </citation>
    <scope>NUCLEOTIDE SEQUENCE</scope>
    <source>
        <strain evidence="1">Hyas-2018</strain>
    </source>
</reference>
<proteinExistence type="predicted"/>
<gene>
    <name evidence="1" type="ORF">HPB50_002507</name>
</gene>
<accession>A0ACB7SE65</accession>
<organism evidence="1 2">
    <name type="scientific">Hyalomma asiaticum</name>
    <name type="common">Tick</name>
    <dbReference type="NCBI Taxonomy" id="266040"/>
    <lineage>
        <taxon>Eukaryota</taxon>
        <taxon>Metazoa</taxon>
        <taxon>Ecdysozoa</taxon>
        <taxon>Arthropoda</taxon>
        <taxon>Chelicerata</taxon>
        <taxon>Arachnida</taxon>
        <taxon>Acari</taxon>
        <taxon>Parasitiformes</taxon>
        <taxon>Ixodida</taxon>
        <taxon>Ixodoidea</taxon>
        <taxon>Ixodidae</taxon>
        <taxon>Hyalomminae</taxon>
        <taxon>Hyalomma</taxon>
    </lineage>
</organism>
<evidence type="ECO:0000313" key="1">
    <source>
        <dbReference type="EMBL" id="KAH6932013.1"/>
    </source>
</evidence>
<dbReference type="EMBL" id="CM023484">
    <property type="protein sequence ID" value="KAH6932013.1"/>
    <property type="molecule type" value="Genomic_DNA"/>
</dbReference>
<dbReference type="Proteomes" id="UP000821845">
    <property type="component" value="Chromosome 4"/>
</dbReference>